<dbReference type="Proteomes" id="UP000242818">
    <property type="component" value="Unassembled WGS sequence"/>
</dbReference>
<dbReference type="AlphaFoldDB" id="A0A1C4FL04"/>
<evidence type="ECO:0000256" key="2">
    <source>
        <dbReference type="ARBA" id="ARBA00006275"/>
    </source>
</evidence>
<protein>
    <submittedName>
        <fullName evidence="8">SusD family protein</fullName>
    </submittedName>
</protein>
<dbReference type="OrthoDB" id="1097962at2"/>
<comment type="similarity">
    <text evidence="2">Belongs to the SusD family.</text>
</comment>
<dbReference type="PROSITE" id="PS51257">
    <property type="entry name" value="PROKAR_LIPOPROTEIN"/>
    <property type="match status" value="1"/>
</dbReference>
<keyword evidence="5" id="KW-0998">Cell outer membrane</keyword>
<dbReference type="STRING" id="1335309.GA0116948_11537"/>
<gene>
    <name evidence="8" type="ORF">GA0116948_11537</name>
</gene>
<dbReference type="RefSeq" id="WP_089714528.1">
    <property type="nucleotide sequence ID" value="NZ_FMAR01000015.1"/>
</dbReference>
<evidence type="ECO:0000256" key="3">
    <source>
        <dbReference type="ARBA" id="ARBA00022729"/>
    </source>
</evidence>
<accession>A0A1C4FL04</accession>
<dbReference type="Gene3D" id="2.20.20.130">
    <property type="match status" value="1"/>
</dbReference>
<feature type="domain" description="RagB/SusD" evidence="6">
    <location>
        <begin position="326"/>
        <end position="454"/>
    </location>
</feature>
<evidence type="ECO:0000256" key="4">
    <source>
        <dbReference type="ARBA" id="ARBA00023136"/>
    </source>
</evidence>
<feature type="domain" description="SusD-like N-terminal" evidence="7">
    <location>
        <begin position="22"/>
        <end position="247"/>
    </location>
</feature>
<dbReference type="Pfam" id="PF14322">
    <property type="entry name" value="SusD-like_3"/>
    <property type="match status" value="1"/>
</dbReference>
<keyword evidence="3" id="KW-0732">Signal</keyword>
<reference evidence="8 9" key="1">
    <citation type="submission" date="2016-08" db="EMBL/GenBank/DDBJ databases">
        <authorList>
            <person name="Seilhamer J.J."/>
        </authorList>
    </citation>
    <scope>NUCLEOTIDE SEQUENCE [LARGE SCALE GENOMIC DNA]</scope>
    <source>
        <strain evidence="8 9">A37T2</strain>
    </source>
</reference>
<dbReference type="InterPro" id="IPR033985">
    <property type="entry name" value="SusD-like_N"/>
</dbReference>
<keyword evidence="4" id="KW-0472">Membrane</keyword>
<evidence type="ECO:0000259" key="7">
    <source>
        <dbReference type="Pfam" id="PF14322"/>
    </source>
</evidence>
<keyword evidence="9" id="KW-1185">Reference proteome</keyword>
<dbReference type="InterPro" id="IPR011990">
    <property type="entry name" value="TPR-like_helical_dom_sf"/>
</dbReference>
<dbReference type="Gene3D" id="1.25.40.900">
    <property type="match status" value="1"/>
</dbReference>
<comment type="subcellular location">
    <subcellularLocation>
        <location evidence="1">Cell outer membrane</location>
    </subcellularLocation>
</comment>
<sequence>MKRFTLLLCSFIVAFTVGGCKKWLDVGSKTDVVQTDMFSNEQGFMDAMSGVYYTMAGNALYGDKLSMSFLDVLAHCYDIKSSKYTNYEYNLDYGSNTYYLDATPQAIIKNVWDTMYYAIANDNNILANIDAQQAVFNDNNYKLMKGEALGLRAFMHFDLLRMFGPSYLTEPHTKSIPYVTKFSGKIVTPLYTVAAVTDSVIKDLLQAEQLLQDDDLQTQSVDNSWINNRKCHFNKLAVEATLARVYLYRGDKDQALQHALNVINSGRLRFVTATEMQISQQGAKADYSYSVEQIFSLYKDNIQDMVLHHFSFSGFNNSVPSQLTNQHAPDDNGGYVELLYETSSGGATDIRYLYGWSPYYTSGSAYWYISKYTQTYAKEQKLVPLIRLPEMYYIAAECSTDPVAALGYLNTVRTARAIKALPDGLTAADFQQEIFKEYQKEFIAEGQLFYYYKRRNESYIVDNNQTAQLPTSRAMYVFPLPADEISVGGR</sequence>
<organism evidence="8 9">
    <name type="scientific">Chitinophaga costaii</name>
    <dbReference type="NCBI Taxonomy" id="1335309"/>
    <lineage>
        <taxon>Bacteria</taxon>
        <taxon>Pseudomonadati</taxon>
        <taxon>Bacteroidota</taxon>
        <taxon>Chitinophagia</taxon>
        <taxon>Chitinophagales</taxon>
        <taxon>Chitinophagaceae</taxon>
        <taxon>Chitinophaga</taxon>
    </lineage>
</organism>
<proteinExistence type="inferred from homology"/>
<dbReference type="GO" id="GO:0009279">
    <property type="term" value="C:cell outer membrane"/>
    <property type="evidence" value="ECO:0007669"/>
    <property type="project" value="UniProtKB-SubCell"/>
</dbReference>
<evidence type="ECO:0000256" key="5">
    <source>
        <dbReference type="ARBA" id="ARBA00023237"/>
    </source>
</evidence>
<dbReference type="SUPFAM" id="SSF48452">
    <property type="entry name" value="TPR-like"/>
    <property type="match status" value="1"/>
</dbReference>
<name>A0A1C4FL04_9BACT</name>
<dbReference type="Gene3D" id="1.25.40.390">
    <property type="match status" value="1"/>
</dbReference>
<dbReference type="InterPro" id="IPR012944">
    <property type="entry name" value="SusD_RagB_dom"/>
</dbReference>
<dbReference type="Pfam" id="PF07980">
    <property type="entry name" value="SusD_RagB"/>
    <property type="match status" value="1"/>
</dbReference>
<evidence type="ECO:0000256" key="1">
    <source>
        <dbReference type="ARBA" id="ARBA00004442"/>
    </source>
</evidence>
<dbReference type="EMBL" id="FMAR01000015">
    <property type="protein sequence ID" value="SCC56572.1"/>
    <property type="molecule type" value="Genomic_DNA"/>
</dbReference>
<evidence type="ECO:0000313" key="9">
    <source>
        <dbReference type="Proteomes" id="UP000242818"/>
    </source>
</evidence>
<evidence type="ECO:0000259" key="6">
    <source>
        <dbReference type="Pfam" id="PF07980"/>
    </source>
</evidence>
<evidence type="ECO:0000313" key="8">
    <source>
        <dbReference type="EMBL" id="SCC56572.1"/>
    </source>
</evidence>